<dbReference type="Proteomes" id="UP000197446">
    <property type="component" value="Unassembled WGS sequence"/>
</dbReference>
<keyword evidence="2" id="KW-1185">Reference proteome</keyword>
<dbReference type="AlphaFoldDB" id="A0A254N4G3"/>
<accession>A0A254N4G3</accession>
<gene>
    <name evidence="1" type="ORF">CDO81_15345</name>
</gene>
<comment type="caution">
    <text evidence="1">The sequence shown here is derived from an EMBL/GenBank/DDBJ whole genome shotgun (WGS) entry which is preliminary data.</text>
</comment>
<reference evidence="1 2" key="1">
    <citation type="journal article" date="2007" name="Int. J. Syst. Evol. Microbiol.">
        <title>Description of Pelomonas aquatica sp. nov. and Pelomonas puraquae sp. nov., isolated from industrial and haemodialysis water.</title>
        <authorList>
            <person name="Gomila M."/>
            <person name="Bowien B."/>
            <person name="Falsen E."/>
            <person name="Moore E.R."/>
            <person name="Lalucat J."/>
        </authorList>
    </citation>
    <scope>NUCLEOTIDE SEQUENCE [LARGE SCALE GENOMIC DNA]</scope>
    <source>
        <strain evidence="1 2">CCUG 52769</strain>
    </source>
</reference>
<dbReference type="EMBL" id="NISI01000006">
    <property type="protein sequence ID" value="OWR02959.1"/>
    <property type="molecule type" value="Genomic_DNA"/>
</dbReference>
<evidence type="ECO:0000313" key="1">
    <source>
        <dbReference type="EMBL" id="OWR02959.1"/>
    </source>
</evidence>
<evidence type="ECO:0000313" key="2">
    <source>
        <dbReference type="Proteomes" id="UP000197446"/>
    </source>
</evidence>
<protein>
    <submittedName>
        <fullName evidence="1">Uncharacterized protein</fullName>
    </submittedName>
</protein>
<sequence length="286" mass="30442">MRGAVPLITAAPLMDLRCGVELFVVETRLAFPGADGGDTHQEHSLTVLVLSNPDETSRRRLRAEVPRYVGARTWIAEFPADDWAGRVVEHLHALEPAFLDLVIGLQEPRDQAVLQVCHLLEQLRVEGRHHLGTLVAVASPEVARPATAEQLGWVLAPQMPAAEGAMLLHAGLAQLSAPDLIEEVSAEDLAGVWGSAAQPACLISADAGQLCHLPVWSARGRVAAFCLVSAQFGLYQAMVRDLSALGAENPLIVVAARLTLPGRAIEGWPCVIVTAAGRVGDVTKPS</sequence>
<proteinExistence type="predicted"/>
<name>A0A254N4G3_9BURK</name>
<organism evidence="1 2">
    <name type="scientific">Roseateles puraquae</name>
    <dbReference type="NCBI Taxonomy" id="431059"/>
    <lineage>
        <taxon>Bacteria</taxon>
        <taxon>Pseudomonadati</taxon>
        <taxon>Pseudomonadota</taxon>
        <taxon>Betaproteobacteria</taxon>
        <taxon>Burkholderiales</taxon>
        <taxon>Sphaerotilaceae</taxon>
        <taxon>Roseateles</taxon>
    </lineage>
</organism>